<reference evidence="1" key="1">
    <citation type="submission" date="2022-10" db="EMBL/GenBank/DDBJ databases">
        <title>Genome Sequence of Xylaria curta.</title>
        <authorList>
            <person name="Buettner E."/>
        </authorList>
    </citation>
    <scope>NUCLEOTIDE SEQUENCE</scope>
    <source>
        <strain evidence="1">Babe10</strain>
    </source>
</reference>
<proteinExistence type="predicted"/>
<evidence type="ECO:0000313" key="1">
    <source>
        <dbReference type="EMBL" id="KAJ2978564.1"/>
    </source>
</evidence>
<protein>
    <submittedName>
        <fullName evidence="1">Uncharacterized protein</fullName>
    </submittedName>
</protein>
<keyword evidence="2" id="KW-1185">Reference proteome</keyword>
<sequence length="860" mass="97008">MEWLLPQTVDTQLPKAWDVIPRAPCVDIHGLVDMWAWAWRVAFGTDDLSHTGFHSLGNISGPLADLRRGLAPGYEFQAIEISARSKDYGICPNRIWNISLQSPRGVADISSILRVATNMPLVGSKVEHEECTDQHCLHSQDNSTIKVQSHKCQTGNSGACRDEMRFPSTSLNDLFGRQAEISESPTWQNTAWRRRTRQDDVPAVCKPDDGYIAISHVWSDGTGVGLKSPGQVNACLYGYFSDIAARLDCDGIWWDAISIPTERNARRIAINSMLENFERAKVTVVHDQHLVNFQWKDDGTPAVALVLSSWFTRGWTAGELFASRNHAVKVLFADPDDPAGPPLLKDLDEDILARDPKSSDRESFYMNVYPKGIYNKAGSAVHPGHFVATDIIRILRPIAPDTYEDSENGHTWEAGTPTKDDLRSLLRILRPRTTSWPKDRTIIAGLLSLSPEEFASARTEPDLTKRILSMFGRVDITDLIHGEIPITRAGPWSWCPQSIFSMGRFNSEMSSWCSVNLSGHASGRFAAFEVLDNDDIIPYGSHPSLVSRVSAALYQRHRCLLLTTTLLQESRLYILCKPCFVRRQFIHCSWVGCVFLQSRTSVQPAGDPEANHPSGRKRIRSMTPWEELAFKFAGDVVRDIPQVSVNDIEYGFGEDLGDNKQPLPAMSFDCAELAIDDSQERPTDDFVYRRLSANSDDGLSKDDWLPQPVYFYNISEDPRAMCSETDYRIHPTASLVFDIQTMENKIKTDFLEELLLTVRGGAQAYCPQRHHFRCQGTVVLAWSFPHRPMYAYEVEVYERRIYRSTFHVVEAPQSPNERHEVSLGKITVEEDIRPDLKFSESRGFLVNVGKLVEFSGKFCL</sequence>
<evidence type="ECO:0000313" key="2">
    <source>
        <dbReference type="Proteomes" id="UP001143856"/>
    </source>
</evidence>
<gene>
    <name evidence="1" type="ORF">NUW58_g7456</name>
</gene>
<dbReference type="Proteomes" id="UP001143856">
    <property type="component" value="Unassembled WGS sequence"/>
</dbReference>
<name>A0ACC1NJF7_9PEZI</name>
<accession>A0ACC1NJF7</accession>
<dbReference type="EMBL" id="JAPDGR010001939">
    <property type="protein sequence ID" value="KAJ2978564.1"/>
    <property type="molecule type" value="Genomic_DNA"/>
</dbReference>
<comment type="caution">
    <text evidence="1">The sequence shown here is derived from an EMBL/GenBank/DDBJ whole genome shotgun (WGS) entry which is preliminary data.</text>
</comment>
<organism evidence="1 2">
    <name type="scientific">Xylaria curta</name>
    <dbReference type="NCBI Taxonomy" id="42375"/>
    <lineage>
        <taxon>Eukaryota</taxon>
        <taxon>Fungi</taxon>
        <taxon>Dikarya</taxon>
        <taxon>Ascomycota</taxon>
        <taxon>Pezizomycotina</taxon>
        <taxon>Sordariomycetes</taxon>
        <taxon>Xylariomycetidae</taxon>
        <taxon>Xylariales</taxon>
        <taxon>Xylariaceae</taxon>
        <taxon>Xylaria</taxon>
    </lineage>
</organism>